<dbReference type="AlphaFoldDB" id="A0A397W2H2"/>
<protein>
    <submittedName>
        <fullName evidence="1">Uncharacterized protein</fullName>
    </submittedName>
</protein>
<dbReference type="STRING" id="44941.A0A397W2H2"/>
<keyword evidence="2" id="KW-1185">Reference proteome</keyword>
<accession>A0A397W2H2</accession>
<evidence type="ECO:0000313" key="2">
    <source>
        <dbReference type="Proteomes" id="UP000266673"/>
    </source>
</evidence>
<name>A0A397W2H2_9GLOM</name>
<dbReference type="Proteomes" id="UP000266673">
    <property type="component" value="Unassembled WGS sequence"/>
</dbReference>
<organism evidence="1 2">
    <name type="scientific">Gigaspora rosea</name>
    <dbReference type="NCBI Taxonomy" id="44941"/>
    <lineage>
        <taxon>Eukaryota</taxon>
        <taxon>Fungi</taxon>
        <taxon>Fungi incertae sedis</taxon>
        <taxon>Mucoromycota</taxon>
        <taxon>Glomeromycotina</taxon>
        <taxon>Glomeromycetes</taxon>
        <taxon>Diversisporales</taxon>
        <taxon>Gigasporaceae</taxon>
        <taxon>Gigaspora</taxon>
    </lineage>
</organism>
<dbReference type="OrthoDB" id="5330842at2759"/>
<sequence>MTPVLGLCHKVVELDKKKRSDSEYIAFEFHTKKISLFGIDSDILFEIHKFPYPIQQLITDEFCAVEGRIENGKPCQVLCHLTAIVFFFCQYLLLCRHIFYEHVHGSTRLLTNEAWLRFQQMFEEASFDIYMHRELIEIRRPQRIEAEKAMESRHLVVNELIEQIRDVYWQVEKKGNFTQTNAFVQEFNVHLEHVLNKNNGMLV</sequence>
<proteinExistence type="predicted"/>
<gene>
    <name evidence="1" type="ORF">C2G38_2028579</name>
</gene>
<comment type="caution">
    <text evidence="1">The sequence shown here is derived from an EMBL/GenBank/DDBJ whole genome shotgun (WGS) entry which is preliminary data.</text>
</comment>
<dbReference type="EMBL" id="QKWP01000067">
    <property type="protein sequence ID" value="RIB28398.1"/>
    <property type="molecule type" value="Genomic_DNA"/>
</dbReference>
<evidence type="ECO:0000313" key="1">
    <source>
        <dbReference type="EMBL" id="RIB28398.1"/>
    </source>
</evidence>
<reference evidence="1 2" key="1">
    <citation type="submission" date="2018-06" db="EMBL/GenBank/DDBJ databases">
        <title>Comparative genomics reveals the genomic features of Rhizophagus irregularis, R. cerebriforme, R. diaphanum and Gigaspora rosea, and their symbiotic lifestyle signature.</title>
        <authorList>
            <person name="Morin E."/>
            <person name="San Clemente H."/>
            <person name="Chen E.C.H."/>
            <person name="De La Providencia I."/>
            <person name="Hainaut M."/>
            <person name="Kuo A."/>
            <person name="Kohler A."/>
            <person name="Murat C."/>
            <person name="Tang N."/>
            <person name="Roy S."/>
            <person name="Loubradou J."/>
            <person name="Henrissat B."/>
            <person name="Grigoriev I.V."/>
            <person name="Corradi N."/>
            <person name="Roux C."/>
            <person name="Martin F.M."/>
        </authorList>
    </citation>
    <scope>NUCLEOTIDE SEQUENCE [LARGE SCALE GENOMIC DNA]</scope>
    <source>
        <strain evidence="1 2">DAOM 194757</strain>
    </source>
</reference>